<dbReference type="PANTHER" id="PTHR43792">
    <property type="entry name" value="GNAT FAMILY, PUTATIVE (AFU_ORTHOLOGUE AFUA_3G00765)-RELATED-RELATED"/>
    <property type="match status" value="1"/>
</dbReference>
<protein>
    <submittedName>
        <fullName evidence="2">RimJ/RimL family protein N-acetyltransferase</fullName>
    </submittedName>
</protein>
<dbReference type="Pfam" id="PF13302">
    <property type="entry name" value="Acetyltransf_3"/>
    <property type="match status" value="1"/>
</dbReference>
<dbReference type="InParanoid" id="A0A397R2Y3"/>
<gene>
    <name evidence="2" type="ORF">EI71_01910</name>
</gene>
<dbReference type="Proteomes" id="UP000266506">
    <property type="component" value="Unassembled WGS sequence"/>
</dbReference>
<evidence type="ECO:0000313" key="2">
    <source>
        <dbReference type="EMBL" id="RIA64781.1"/>
    </source>
</evidence>
<dbReference type="AlphaFoldDB" id="A0A397R2Y3"/>
<dbReference type="SUPFAM" id="SSF55729">
    <property type="entry name" value="Acyl-CoA N-acyltransferases (Nat)"/>
    <property type="match status" value="1"/>
</dbReference>
<accession>A0A397R2Y3</accession>
<reference evidence="2 3" key="1">
    <citation type="submission" date="2018-08" db="EMBL/GenBank/DDBJ databases">
        <title>Genomic Encyclopedia of Archaeal and Bacterial Type Strains, Phase II (KMG-II): from individual species to whole genera.</title>
        <authorList>
            <person name="Goeker M."/>
        </authorList>
    </citation>
    <scope>NUCLEOTIDE SEQUENCE [LARGE SCALE GENOMIC DNA]</scope>
    <source>
        <strain evidence="2 3">ATCC 27112</strain>
    </source>
</reference>
<evidence type="ECO:0000313" key="3">
    <source>
        <dbReference type="Proteomes" id="UP000266506"/>
    </source>
</evidence>
<sequence>MLETKRLIIRRLKKEDTPYVLAILNTDYANQYNITGPINEAIVWKMVEYSLSFVILLKDTNEMIGIVGVEKDYLRYNMKSVSLTYVLNQKYEGNGYMYEALKEIIYDIFTRLERKLISLRIANLNERSINLAKRLGFHYDGMIKMGTRKEDGTIYDDLLFTLTKKDFEENIEL</sequence>
<dbReference type="InterPro" id="IPR016181">
    <property type="entry name" value="Acyl_CoA_acyltransferase"/>
</dbReference>
<dbReference type="InterPro" id="IPR051531">
    <property type="entry name" value="N-acetyltransferase"/>
</dbReference>
<keyword evidence="2" id="KW-0808">Transferase</keyword>
<name>A0A397R2Y3_9MOLU</name>
<comment type="caution">
    <text evidence="2">The sequence shown here is derived from an EMBL/GenBank/DDBJ whole genome shotgun (WGS) entry which is preliminary data.</text>
</comment>
<dbReference type="EMBL" id="QXEV01000039">
    <property type="protein sequence ID" value="RIA64781.1"/>
    <property type="molecule type" value="Genomic_DNA"/>
</dbReference>
<evidence type="ECO:0000259" key="1">
    <source>
        <dbReference type="PROSITE" id="PS51186"/>
    </source>
</evidence>
<keyword evidence="3" id="KW-1185">Reference proteome</keyword>
<organism evidence="2 3">
    <name type="scientific">Anaeroplasma bactoclasticum</name>
    <dbReference type="NCBI Taxonomy" id="2088"/>
    <lineage>
        <taxon>Bacteria</taxon>
        <taxon>Bacillati</taxon>
        <taxon>Mycoplasmatota</taxon>
        <taxon>Mollicutes</taxon>
        <taxon>Anaeroplasmatales</taxon>
        <taxon>Anaeroplasmataceae</taxon>
        <taxon>Anaeroplasma</taxon>
    </lineage>
</organism>
<proteinExistence type="predicted"/>
<dbReference type="PROSITE" id="PS51186">
    <property type="entry name" value="GNAT"/>
    <property type="match status" value="1"/>
</dbReference>
<feature type="domain" description="N-acetyltransferase" evidence="1">
    <location>
        <begin position="7"/>
        <end position="161"/>
    </location>
</feature>
<dbReference type="RefSeq" id="WP_162849937.1">
    <property type="nucleotide sequence ID" value="NZ_QXEV01000039.1"/>
</dbReference>
<dbReference type="InterPro" id="IPR000182">
    <property type="entry name" value="GNAT_dom"/>
</dbReference>
<dbReference type="Gene3D" id="3.40.630.30">
    <property type="match status" value="1"/>
</dbReference>
<dbReference type="GO" id="GO:0016747">
    <property type="term" value="F:acyltransferase activity, transferring groups other than amino-acyl groups"/>
    <property type="evidence" value="ECO:0007669"/>
    <property type="project" value="InterPro"/>
</dbReference>